<accession>A0A085MID0</accession>
<organism evidence="1 2">
    <name type="scientific">Trichuris suis</name>
    <name type="common">pig whipworm</name>
    <dbReference type="NCBI Taxonomy" id="68888"/>
    <lineage>
        <taxon>Eukaryota</taxon>
        <taxon>Metazoa</taxon>
        <taxon>Ecdysozoa</taxon>
        <taxon>Nematoda</taxon>
        <taxon>Enoplea</taxon>
        <taxon>Dorylaimia</taxon>
        <taxon>Trichinellida</taxon>
        <taxon>Trichuridae</taxon>
        <taxon>Trichuris</taxon>
    </lineage>
</organism>
<evidence type="ECO:0000313" key="2">
    <source>
        <dbReference type="Proteomes" id="UP000030764"/>
    </source>
</evidence>
<dbReference type="EMBL" id="KL363191">
    <property type="protein sequence ID" value="KFD56976.1"/>
    <property type="molecule type" value="Genomic_DNA"/>
</dbReference>
<keyword evidence="2" id="KW-1185">Reference proteome</keyword>
<dbReference type="Proteomes" id="UP000030764">
    <property type="component" value="Unassembled WGS sequence"/>
</dbReference>
<evidence type="ECO:0000313" key="1">
    <source>
        <dbReference type="EMBL" id="KFD56976.1"/>
    </source>
</evidence>
<proteinExistence type="predicted"/>
<dbReference type="AlphaFoldDB" id="A0A085MID0"/>
<sequence>MPRFRLTKDLWCVIRCYEERGKDTIASIASFFKRSINRKTVYVQARILIYFDPGGLKSAFLEVEET</sequence>
<name>A0A085MID0_9BILA</name>
<protein>
    <submittedName>
        <fullName evidence="1">Uncharacterized protein</fullName>
    </submittedName>
</protein>
<reference evidence="1 2" key="1">
    <citation type="journal article" date="2014" name="Nat. Genet.">
        <title>Genome and transcriptome of the porcine whipworm Trichuris suis.</title>
        <authorList>
            <person name="Jex A.R."/>
            <person name="Nejsum P."/>
            <person name="Schwarz E.M."/>
            <person name="Hu L."/>
            <person name="Young N.D."/>
            <person name="Hall R.S."/>
            <person name="Korhonen P.K."/>
            <person name="Liao S."/>
            <person name="Thamsborg S."/>
            <person name="Xia J."/>
            <person name="Xu P."/>
            <person name="Wang S."/>
            <person name="Scheerlinck J.P."/>
            <person name="Hofmann A."/>
            <person name="Sternberg P.W."/>
            <person name="Wang J."/>
            <person name="Gasser R.B."/>
        </authorList>
    </citation>
    <scope>NUCLEOTIDE SEQUENCE [LARGE SCALE GENOMIC DNA]</scope>
    <source>
        <strain evidence="1">DCEP-RM93M</strain>
    </source>
</reference>
<gene>
    <name evidence="1" type="ORF">M513_02233</name>
</gene>